<keyword evidence="3 4" id="KW-0862">Zinc</keyword>
<evidence type="ECO:0000256" key="3">
    <source>
        <dbReference type="ARBA" id="ARBA00022833"/>
    </source>
</evidence>
<evidence type="ECO:0000313" key="7">
    <source>
        <dbReference type="WBParaSite" id="ACRNAN_Path_1308.g5140.t1"/>
    </source>
</evidence>
<keyword evidence="1 4" id="KW-0479">Metal-binding</keyword>
<evidence type="ECO:0000259" key="5">
    <source>
        <dbReference type="PROSITE" id="PS50103"/>
    </source>
</evidence>
<dbReference type="InterPro" id="IPR036265">
    <property type="entry name" value="HIT-like_sf"/>
</dbReference>
<dbReference type="PROSITE" id="PS50103">
    <property type="entry name" value="ZF_C3H1"/>
    <property type="match status" value="1"/>
</dbReference>
<dbReference type="SUPFAM" id="SSF90229">
    <property type="entry name" value="CCCH zinc finger"/>
    <property type="match status" value="1"/>
</dbReference>
<dbReference type="GO" id="GO:0000932">
    <property type="term" value="C:P-body"/>
    <property type="evidence" value="ECO:0007669"/>
    <property type="project" value="TreeGrafter"/>
</dbReference>
<keyword evidence="6" id="KW-1185">Reference proteome</keyword>
<evidence type="ECO:0000256" key="1">
    <source>
        <dbReference type="ARBA" id="ARBA00022723"/>
    </source>
</evidence>
<dbReference type="Pfam" id="PF11969">
    <property type="entry name" value="DcpS_C"/>
    <property type="match status" value="1"/>
</dbReference>
<keyword evidence="2 4" id="KW-0863">Zinc-finger</keyword>
<dbReference type="WBParaSite" id="ACRNAN_Path_1308.g5140.t1">
    <property type="protein sequence ID" value="ACRNAN_Path_1308.g5140.t1"/>
    <property type="gene ID" value="ACRNAN_Path_1308.g5140"/>
</dbReference>
<dbReference type="Proteomes" id="UP000887540">
    <property type="component" value="Unplaced"/>
</dbReference>
<dbReference type="GO" id="GO:0000340">
    <property type="term" value="F:RNA 7-methylguanosine cap binding"/>
    <property type="evidence" value="ECO:0007669"/>
    <property type="project" value="TreeGrafter"/>
</dbReference>
<dbReference type="GO" id="GO:0005634">
    <property type="term" value="C:nucleus"/>
    <property type="evidence" value="ECO:0007669"/>
    <property type="project" value="TreeGrafter"/>
</dbReference>
<accession>A0A914BYQ1</accession>
<dbReference type="AlphaFoldDB" id="A0A914BYQ1"/>
<dbReference type="GO" id="GO:0000290">
    <property type="term" value="P:deadenylation-dependent decapping of nuclear-transcribed mRNA"/>
    <property type="evidence" value="ECO:0007669"/>
    <property type="project" value="InterPro"/>
</dbReference>
<dbReference type="Gene3D" id="4.10.1000.10">
    <property type="entry name" value="Zinc finger, CCCH-type"/>
    <property type="match status" value="1"/>
</dbReference>
<feature type="zinc finger region" description="C3H1-type" evidence="4">
    <location>
        <begin position="17"/>
        <end position="45"/>
    </location>
</feature>
<evidence type="ECO:0000256" key="4">
    <source>
        <dbReference type="PROSITE-ProRule" id="PRU00723"/>
    </source>
</evidence>
<dbReference type="SUPFAM" id="SSF54197">
    <property type="entry name" value="HIT-like"/>
    <property type="match status" value="1"/>
</dbReference>
<dbReference type="PANTHER" id="PTHR12978:SF0">
    <property type="entry name" value="M7GPPPX DIPHOSPHATASE"/>
    <property type="match status" value="1"/>
</dbReference>
<dbReference type="PANTHER" id="PTHR12978">
    <property type="entry name" value="HISTIDINE TRIAD HIT PROTEIN MEMBER"/>
    <property type="match status" value="1"/>
</dbReference>
<feature type="domain" description="C3H1-type" evidence="5">
    <location>
        <begin position="17"/>
        <end position="45"/>
    </location>
</feature>
<dbReference type="SMART" id="SM00356">
    <property type="entry name" value="ZnF_C3H1"/>
    <property type="match status" value="1"/>
</dbReference>
<dbReference type="GO" id="GO:0016787">
    <property type="term" value="F:hydrolase activity"/>
    <property type="evidence" value="ECO:0007669"/>
    <property type="project" value="InterPro"/>
</dbReference>
<evidence type="ECO:0000313" key="6">
    <source>
        <dbReference type="Proteomes" id="UP000887540"/>
    </source>
</evidence>
<reference evidence="7" key="1">
    <citation type="submission" date="2022-11" db="UniProtKB">
        <authorList>
            <consortium name="WormBaseParasite"/>
        </authorList>
    </citation>
    <scope>IDENTIFICATION</scope>
</reference>
<organism evidence="6 7">
    <name type="scientific">Acrobeloides nanus</name>
    <dbReference type="NCBI Taxonomy" id="290746"/>
    <lineage>
        <taxon>Eukaryota</taxon>
        <taxon>Metazoa</taxon>
        <taxon>Ecdysozoa</taxon>
        <taxon>Nematoda</taxon>
        <taxon>Chromadorea</taxon>
        <taxon>Rhabditida</taxon>
        <taxon>Tylenchina</taxon>
        <taxon>Cephalobomorpha</taxon>
        <taxon>Cephaloboidea</taxon>
        <taxon>Cephalobidae</taxon>
        <taxon>Acrobeloides</taxon>
    </lineage>
</organism>
<name>A0A914BYQ1_9BILA</name>
<dbReference type="InterPro" id="IPR036855">
    <property type="entry name" value="Znf_CCCH_sf"/>
</dbReference>
<protein>
    <submittedName>
        <fullName evidence="7">C3H1-type domain-containing protein</fullName>
    </submittedName>
</protein>
<dbReference type="Gene3D" id="3.30.428.10">
    <property type="entry name" value="HIT-like"/>
    <property type="match status" value="1"/>
</dbReference>
<sequence>MLQRVSWTLRNKMYPTKYKTKWCPAFLKGKCKRGKENCLFAHDENELRESWARLYLINETPEDYRKITLPYIQSTEDLNWIYRILEHRSEQNRVVFEDPDSTIGFVLIHAPHDQRSFHLLAFVRQCGIKSIRDLTAEHIPLLENIKHKSSQMIKKKFNLEPHQLKFFFHYQPSCYHLHVHIQHDAIKNGERDVILEEVIENLNDSSDFYKKTTLPFIGKEGEPLLEKFRKAGKQTTRVV</sequence>
<proteinExistence type="predicted"/>
<dbReference type="GO" id="GO:0008270">
    <property type="term" value="F:zinc ion binding"/>
    <property type="evidence" value="ECO:0007669"/>
    <property type="project" value="UniProtKB-KW"/>
</dbReference>
<dbReference type="InterPro" id="IPR008594">
    <property type="entry name" value="DcpS/DCS2"/>
</dbReference>
<dbReference type="InterPro" id="IPR000571">
    <property type="entry name" value="Znf_CCCH"/>
</dbReference>
<evidence type="ECO:0000256" key="2">
    <source>
        <dbReference type="ARBA" id="ARBA00022771"/>
    </source>
</evidence>